<dbReference type="Pfam" id="PF07963">
    <property type="entry name" value="N_methyl"/>
    <property type="match status" value="1"/>
</dbReference>
<dbReference type="InterPro" id="IPR031982">
    <property type="entry name" value="PilE-like"/>
</dbReference>
<evidence type="ECO:0000256" key="1">
    <source>
        <dbReference type="ARBA" id="ARBA00004167"/>
    </source>
</evidence>
<evidence type="ECO:0000313" key="4">
    <source>
        <dbReference type="EMBL" id="EKE68265.1"/>
    </source>
</evidence>
<comment type="caution">
    <text evidence="4">The sequence shown here is derived from an EMBL/GenBank/DDBJ whole genome shotgun (WGS) entry which is preliminary data.</text>
</comment>
<name>K2JT03_9GAMM</name>
<dbReference type="RefSeq" id="WP_008486390.1">
    <property type="nucleotide sequence ID" value="NZ_AMRI01000032.1"/>
</dbReference>
<dbReference type="NCBIfam" id="TIGR02532">
    <property type="entry name" value="IV_pilin_GFxxxE"/>
    <property type="match status" value="1"/>
</dbReference>
<dbReference type="OrthoDB" id="5296638at2"/>
<dbReference type="AlphaFoldDB" id="K2JT03"/>
<dbReference type="PROSITE" id="PS00409">
    <property type="entry name" value="PROKAR_NTER_METHYL"/>
    <property type="match status" value="1"/>
</dbReference>
<dbReference type="PANTHER" id="PTHR30093">
    <property type="entry name" value="GENERAL SECRETION PATHWAY PROTEIN G"/>
    <property type="match status" value="1"/>
</dbReference>
<evidence type="ECO:0000256" key="2">
    <source>
        <dbReference type="ARBA" id="ARBA00022481"/>
    </source>
</evidence>
<dbReference type="PATRIC" id="fig|745411.4.peg.3386"/>
<keyword evidence="3" id="KW-0472">Membrane</keyword>
<dbReference type="EMBL" id="AMRI01000032">
    <property type="protein sequence ID" value="EKE68265.1"/>
    <property type="molecule type" value="Genomic_DNA"/>
</dbReference>
<keyword evidence="2" id="KW-0488">Methylation</keyword>
<feature type="transmembrane region" description="Helical" evidence="3">
    <location>
        <begin position="12"/>
        <end position="30"/>
    </location>
</feature>
<keyword evidence="5" id="KW-1185">Reference proteome</keyword>
<dbReference type="Gene3D" id="3.30.700.10">
    <property type="entry name" value="Glycoprotein, Type 4 Pilin"/>
    <property type="match status" value="1"/>
</dbReference>
<dbReference type="Proteomes" id="UP000006755">
    <property type="component" value="Unassembled WGS sequence"/>
</dbReference>
<keyword evidence="3" id="KW-0812">Transmembrane</keyword>
<dbReference type="STRING" id="745411.B3C1_17197"/>
<dbReference type="GO" id="GO:0015627">
    <property type="term" value="C:type II protein secretion system complex"/>
    <property type="evidence" value="ECO:0007669"/>
    <property type="project" value="InterPro"/>
</dbReference>
<keyword evidence="3" id="KW-1133">Transmembrane helix</keyword>
<dbReference type="SUPFAM" id="SSF54523">
    <property type="entry name" value="Pili subunits"/>
    <property type="match status" value="1"/>
</dbReference>
<proteinExistence type="predicted"/>
<protein>
    <submittedName>
        <fullName evidence="4">Type IV pilus biogenesis protein PilE</fullName>
    </submittedName>
</protein>
<dbReference type="Pfam" id="PF16732">
    <property type="entry name" value="ComP_DUS"/>
    <property type="match status" value="1"/>
</dbReference>
<gene>
    <name evidence="4" type="ORF">B3C1_17197</name>
</gene>
<evidence type="ECO:0000313" key="5">
    <source>
        <dbReference type="Proteomes" id="UP000006755"/>
    </source>
</evidence>
<dbReference type="GO" id="GO:0015628">
    <property type="term" value="P:protein secretion by the type II secretion system"/>
    <property type="evidence" value="ECO:0007669"/>
    <property type="project" value="InterPro"/>
</dbReference>
<dbReference type="InterPro" id="IPR045584">
    <property type="entry name" value="Pilin-like"/>
</dbReference>
<reference evidence="4 5" key="1">
    <citation type="journal article" date="2012" name="J. Bacteriol.">
        <title>Genome Sequence of Gallaecimonas xiamenensis Type Strain 3-C-1.</title>
        <authorList>
            <person name="Lai Q."/>
            <person name="Wang L."/>
            <person name="Wang W."/>
            <person name="Shao Z."/>
        </authorList>
    </citation>
    <scope>NUCLEOTIDE SEQUENCE [LARGE SCALE GENOMIC DNA]</scope>
    <source>
        <strain evidence="4 5">3-C-1</strain>
    </source>
</reference>
<accession>K2JT03</accession>
<dbReference type="GO" id="GO:0043683">
    <property type="term" value="P:type IV pilus assembly"/>
    <property type="evidence" value="ECO:0007669"/>
    <property type="project" value="InterPro"/>
</dbReference>
<dbReference type="InterPro" id="IPR012902">
    <property type="entry name" value="N_methyl_site"/>
</dbReference>
<organism evidence="4 5">
    <name type="scientific">Gallaecimonas xiamenensis 3-C-1</name>
    <dbReference type="NCBI Taxonomy" id="745411"/>
    <lineage>
        <taxon>Bacteria</taxon>
        <taxon>Pseudomonadati</taxon>
        <taxon>Pseudomonadota</taxon>
        <taxon>Gammaproteobacteria</taxon>
        <taxon>Enterobacterales</taxon>
        <taxon>Gallaecimonadaceae</taxon>
        <taxon>Gallaecimonas</taxon>
    </lineage>
</organism>
<evidence type="ECO:0000256" key="3">
    <source>
        <dbReference type="SAM" id="Phobius"/>
    </source>
</evidence>
<dbReference type="GO" id="GO:0016020">
    <property type="term" value="C:membrane"/>
    <property type="evidence" value="ECO:0007669"/>
    <property type="project" value="UniProtKB-SubCell"/>
</dbReference>
<dbReference type="PRINTS" id="PR00813">
    <property type="entry name" value="BCTERIALGSPG"/>
</dbReference>
<sequence length="137" mass="14355">MRQQTGFTLIELMITVAVVAIIGAIAYPSYTAYIAKSNRAEAQAELMRLANLQEQYRIDHRTYTANLGLVGGSAASYSIAKGSFTIAASAARDTLTLTATASSGQVGKDPDCAVLTLNQSGQKSATNASNGSSNVCW</sequence>
<dbReference type="eggNOG" id="COG4968">
    <property type="taxonomic scope" value="Bacteria"/>
</dbReference>
<comment type="subcellular location">
    <subcellularLocation>
        <location evidence="1">Membrane</location>
        <topology evidence="1">Single-pass membrane protein</topology>
    </subcellularLocation>
</comment>
<dbReference type="PANTHER" id="PTHR30093:SF47">
    <property type="entry name" value="TYPE IV PILUS NON-CORE MINOR PILIN PILE"/>
    <property type="match status" value="1"/>
</dbReference>
<dbReference type="InterPro" id="IPR000983">
    <property type="entry name" value="Bac_GSPG_pilin"/>
</dbReference>